<dbReference type="EMBL" id="CP099426">
    <property type="protein sequence ID" value="USW57353.1"/>
    <property type="molecule type" value="Genomic_DNA"/>
</dbReference>
<feature type="compositionally biased region" description="Polar residues" evidence="1">
    <location>
        <begin position="272"/>
        <end position="290"/>
    </location>
</feature>
<dbReference type="OrthoDB" id="2150628at2759"/>
<dbReference type="PANTHER" id="PTHR37096:SF1">
    <property type="entry name" value="AAA+ ATPASE DOMAIN-CONTAINING PROTEIN"/>
    <property type="match status" value="1"/>
</dbReference>
<feature type="region of interest" description="Disordered" evidence="1">
    <location>
        <begin position="237"/>
        <end position="301"/>
    </location>
</feature>
<dbReference type="InterPro" id="IPR011579">
    <property type="entry name" value="ATPase_dom"/>
</dbReference>
<dbReference type="Pfam" id="PF01637">
    <property type="entry name" value="ATPase_2"/>
    <property type="match status" value="1"/>
</dbReference>
<proteinExistence type="predicted"/>
<accession>A0A9Q9B1U0</accession>
<dbReference type="PANTHER" id="PTHR37096">
    <property type="entry name" value="YALI0E33429P"/>
    <property type="match status" value="1"/>
</dbReference>
<dbReference type="GO" id="GO:0016787">
    <property type="term" value="F:hydrolase activity"/>
    <property type="evidence" value="ECO:0007669"/>
    <property type="project" value="UniProtKB-KW"/>
</dbReference>
<name>A0A9Q9B1U0_9PEZI</name>
<feature type="domain" description="ATPase" evidence="2">
    <location>
        <begin position="302"/>
        <end position="416"/>
    </location>
</feature>
<dbReference type="GO" id="GO:0005524">
    <property type="term" value="F:ATP binding"/>
    <property type="evidence" value="ECO:0007669"/>
    <property type="project" value="InterPro"/>
</dbReference>
<dbReference type="InterPro" id="IPR027417">
    <property type="entry name" value="P-loop_NTPase"/>
</dbReference>
<evidence type="ECO:0000313" key="3">
    <source>
        <dbReference type="EMBL" id="USW57353.1"/>
    </source>
</evidence>
<feature type="region of interest" description="Disordered" evidence="1">
    <location>
        <begin position="570"/>
        <end position="596"/>
    </location>
</feature>
<dbReference type="Proteomes" id="UP001056384">
    <property type="component" value="Chromosome 9"/>
</dbReference>
<evidence type="ECO:0000256" key="1">
    <source>
        <dbReference type="SAM" id="MobiDB-lite"/>
    </source>
</evidence>
<reference evidence="3" key="1">
    <citation type="submission" date="2022-06" db="EMBL/GenBank/DDBJ databases">
        <title>Complete genome sequences of two strains of the flax pathogen Septoria linicola.</title>
        <authorList>
            <person name="Lapalu N."/>
            <person name="Simon A."/>
            <person name="Demenou B."/>
            <person name="Paumier D."/>
            <person name="Guillot M.-P."/>
            <person name="Gout L."/>
            <person name="Valade R."/>
        </authorList>
    </citation>
    <scope>NUCLEOTIDE SEQUENCE</scope>
    <source>
        <strain evidence="3">SE15195</strain>
    </source>
</reference>
<keyword evidence="3" id="KW-0378">Hydrolase</keyword>
<evidence type="ECO:0000259" key="2">
    <source>
        <dbReference type="Pfam" id="PF01637"/>
    </source>
</evidence>
<organism evidence="3 4">
    <name type="scientific">Septoria linicola</name>
    <dbReference type="NCBI Taxonomy" id="215465"/>
    <lineage>
        <taxon>Eukaryota</taxon>
        <taxon>Fungi</taxon>
        <taxon>Dikarya</taxon>
        <taxon>Ascomycota</taxon>
        <taxon>Pezizomycotina</taxon>
        <taxon>Dothideomycetes</taxon>
        <taxon>Dothideomycetidae</taxon>
        <taxon>Mycosphaerellales</taxon>
        <taxon>Mycosphaerellaceae</taxon>
        <taxon>Septoria</taxon>
    </lineage>
</organism>
<sequence length="596" mass="67297">MLPHAARRQLCRVNVSSVRSLTPQKRCFFGMGEILGVLTNPAETLRQLKESKDMLQKAKEETELNNEAKKIPPKHTFSKLPGFHGRKVEQAMLRKILSNTPKLTVMFGATSVGKTALLREVLATDDFYVVKFDLRISGFADLRTLYIALCEQFERFFEEMHDEEMDKNKLTFKHLKLQLLEMEKPDNAGNAGYKVTVADLASLMESLQSCLLKYWEYEPASDKHSKDGGIMEEVKSSVDKASNGKLGGAETSNGNATDKESDEAAQARQIDATATSSANDGSKPASSKGNQEAKEDPPKPFKKRPIVFLMDEAHKLPALVDDQLSLKVFLDTLLVLTKQDRLCHVILSTSDSFFHHFLRGMNVGHHSQLITIGDCTKEESREYFDSTIQQMIPSHLQHKLTFDELYDAFGGKLAHINDYVSSWSNCDGNLTIYESAIFIQAYTLLQFHLTRSTFATYSPLSVATAGTSTDSDDATFTPEHLIHVMKKLVQSPFSLPYFQLCREIGTEEVDSMIKTRILELRWTKSVAPEDTAAEHIWSKDGIMRPVVLPMTRIVRRAMEVVLKELPDLDSKKAKSDGKKYEKHEEQDKYEEHGKRD</sequence>
<gene>
    <name evidence="3" type="ORF">Slin15195_G106720</name>
</gene>
<keyword evidence="4" id="KW-1185">Reference proteome</keyword>
<evidence type="ECO:0000313" key="4">
    <source>
        <dbReference type="Proteomes" id="UP001056384"/>
    </source>
</evidence>
<dbReference type="Gene3D" id="3.40.50.300">
    <property type="entry name" value="P-loop containing nucleotide triphosphate hydrolases"/>
    <property type="match status" value="1"/>
</dbReference>
<dbReference type="SUPFAM" id="SSF52540">
    <property type="entry name" value="P-loop containing nucleoside triphosphate hydrolases"/>
    <property type="match status" value="1"/>
</dbReference>
<dbReference type="InterPro" id="IPR051667">
    <property type="entry name" value="Archaeal_ATPase_domain"/>
</dbReference>
<dbReference type="AlphaFoldDB" id="A0A9Q9B1U0"/>
<protein>
    <submittedName>
        <fullName evidence="3">ATPase domain, P-loop containing nucleoside triphosphate hydrolase</fullName>
    </submittedName>
</protein>